<evidence type="ECO:0000256" key="5">
    <source>
        <dbReference type="ARBA" id="ARBA00012384"/>
    </source>
</evidence>
<gene>
    <name evidence="18" type="primary">galT</name>
    <name evidence="18" type="ORF">ACFOZ4_04380</name>
</gene>
<dbReference type="PIRSF" id="PIRSF000808">
    <property type="entry name" value="GalT"/>
    <property type="match status" value="1"/>
</dbReference>
<dbReference type="InterPro" id="IPR005850">
    <property type="entry name" value="GalP_Utransf_C"/>
</dbReference>
<dbReference type="Gene3D" id="3.30.428.10">
    <property type="entry name" value="HIT-like"/>
    <property type="match status" value="2"/>
</dbReference>
<dbReference type="InterPro" id="IPR036265">
    <property type="entry name" value="HIT-like_sf"/>
</dbReference>
<feature type="domain" description="Galactose-1-phosphate uridyl transferase C-terminal" evidence="17">
    <location>
        <begin position="222"/>
        <end position="329"/>
    </location>
</feature>
<evidence type="ECO:0000256" key="9">
    <source>
        <dbReference type="ARBA" id="ARBA00022723"/>
    </source>
</evidence>
<comment type="catalytic activity">
    <reaction evidence="1 14">
        <text>alpha-D-galactose 1-phosphate + UDP-alpha-D-glucose = alpha-D-glucose 1-phosphate + UDP-alpha-D-galactose</text>
        <dbReference type="Rhea" id="RHEA:13989"/>
        <dbReference type="ChEBI" id="CHEBI:58336"/>
        <dbReference type="ChEBI" id="CHEBI:58601"/>
        <dbReference type="ChEBI" id="CHEBI:58885"/>
        <dbReference type="ChEBI" id="CHEBI:66914"/>
        <dbReference type="EC" id="2.7.7.12"/>
    </reaction>
</comment>
<evidence type="ECO:0000259" key="16">
    <source>
        <dbReference type="Pfam" id="PF01087"/>
    </source>
</evidence>
<keyword evidence="7 14" id="KW-0808">Transferase</keyword>
<dbReference type="EC" id="2.7.7.12" evidence="5 13"/>
<evidence type="ECO:0000256" key="4">
    <source>
        <dbReference type="ARBA" id="ARBA00010951"/>
    </source>
</evidence>
<feature type="domain" description="Galactose-1-phosphate uridyl transferase N-terminal" evidence="16">
    <location>
        <begin position="43"/>
        <end position="207"/>
    </location>
</feature>
<dbReference type="PANTHER" id="PTHR11943">
    <property type="entry name" value="GALACTOSE-1-PHOSPHATE URIDYLYLTRANSFERASE"/>
    <property type="match status" value="1"/>
</dbReference>
<keyword evidence="10" id="KW-0862">Zinc</keyword>
<name>A0ABV8LGF6_9ACTN</name>
<evidence type="ECO:0000313" key="19">
    <source>
        <dbReference type="Proteomes" id="UP001595816"/>
    </source>
</evidence>
<keyword evidence="12 14" id="KW-0119">Carbohydrate metabolism</keyword>
<sequence length="375" mass="41311">MKHTSIRLADGRELIYFDEADDAVRASVDQRDLAAPPAPTQLRRDPLTEEWVAIASSRQGRPLLPPTSECPLCPSKPDYFTEIPADDYDVAVFENRFPSFSTSAAIEPGSLSGEPPEVRSDLSDGYPSTRPGVGRCEVVCFTPDHESSFGKLPESRVRTVLAALAQRTAELSQVPGVEQVFCFENRGVEIGVTMHHPHGQIYAYPYVTPRTRQHLAAARRHLAATGRNLYADVLAAEIADGARVLARNDHWTAFVPAFARWPFEVHLAPHRQVPDLAALSDEEREAAAPLWLSLVRGFDALFHSAMPYIAAWHQAPVREDRELAYLHLQLFSIRRGPGKLKYLAGSESAMGAFVNDIPPEEAAAALRAAMQATLS</sequence>
<evidence type="ECO:0000256" key="6">
    <source>
        <dbReference type="ARBA" id="ARBA00016340"/>
    </source>
</evidence>
<comment type="similarity">
    <text evidence="4 14">Belongs to the galactose-1-phosphate uridylyltransferase type 1 family.</text>
</comment>
<keyword evidence="8 14" id="KW-0548">Nucleotidyltransferase</keyword>
<evidence type="ECO:0000256" key="3">
    <source>
        <dbReference type="ARBA" id="ARBA00004947"/>
    </source>
</evidence>
<dbReference type="PROSITE" id="PS00117">
    <property type="entry name" value="GAL_P_UDP_TRANSF_I"/>
    <property type="match status" value="1"/>
</dbReference>
<evidence type="ECO:0000313" key="18">
    <source>
        <dbReference type="EMBL" id="MFC4129835.1"/>
    </source>
</evidence>
<dbReference type="NCBIfam" id="TIGR00209">
    <property type="entry name" value="galT_1"/>
    <property type="match status" value="1"/>
</dbReference>
<evidence type="ECO:0000259" key="17">
    <source>
        <dbReference type="Pfam" id="PF02744"/>
    </source>
</evidence>
<evidence type="ECO:0000256" key="14">
    <source>
        <dbReference type="RuleBase" id="RU000506"/>
    </source>
</evidence>
<dbReference type="PANTHER" id="PTHR11943:SF1">
    <property type="entry name" value="GALACTOSE-1-PHOSPHATE URIDYLYLTRANSFERASE"/>
    <property type="match status" value="1"/>
</dbReference>
<comment type="caution">
    <text evidence="18">The sequence shown here is derived from an EMBL/GenBank/DDBJ whole genome shotgun (WGS) entry which is preliminary data.</text>
</comment>
<evidence type="ECO:0000256" key="10">
    <source>
        <dbReference type="ARBA" id="ARBA00022833"/>
    </source>
</evidence>
<dbReference type="Pfam" id="PF01087">
    <property type="entry name" value="GalP_UDP_transf"/>
    <property type="match status" value="1"/>
</dbReference>
<evidence type="ECO:0000256" key="15">
    <source>
        <dbReference type="SAM" id="MobiDB-lite"/>
    </source>
</evidence>
<evidence type="ECO:0000256" key="12">
    <source>
        <dbReference type="ARBA" id="ARBA00023277"/>
    </source>
</evidence>
<dbReference type="RefSeq" id="WP_253760076.1">
    <property type="nucleotide sequence ID" value="NZ_JAMZDZ010000001.1"/>
</dbReference>
<evidence type="ECO:0000256" key="1">
    <source>
        <dbReference type="ARBA" id="ARBA00001107"/>
    </source>
</evidence>
<evidence type="ECO:0000256" key="8">
    <source>
        <dbReference type="ARBA" id="ARBA00022695"/>
    </source>
</evidence>
<keyword evidence="11 14" id="KW-0299">Galactose metabolism</keyword>
<evidence type="ECO:0000256" key="13">
    <source>
        <dbReference type="NCBIfam" id="TIGR00209"/>
    </source>
</evidence>
<evidence type="ECO:0000256" key="7">
    <source>
        <dbReference type="ARBA" id="ARBA00022679"/>
    </source>
</evidence>
<dbReference type="Pfam" id="PF02744">
    <property type="entry name" value="GalP_UDP_tr_C"/>
    <property type="match status" value="1"/>
</dbReference>
<keyword evidence="9 14" id="KW-0479">Metal-binding</keyword>
<accession>A0ABV8LGF6</accession>
<dbReference type="InterPro" id="IPR001937">
    <property type="entry name" value="GalP_UDPtransf1"/>
</dbReference>
<feature type="region of interest" description="Disordered" evidence="15">
    <location>
        <begin position="104"/>
        <end position="127"/>
    </location>
</feature>
<proteinExistence type="inferred from homology"/>
<reference evidence="19" key="1">
    <citation type="journal article" date="2019" name="Int. J. Syst. Evol. Microbiol.">
        <title>The Global Catalogue of Microorganisms (GCM) 10K type strain sequencing project: providing services to taxonomists for standard genome sequencing and annotation.</title>
        <authorList>
            <consortium name="The Broad Institute Genomics Platform"/>
            <consortium name="The Broad Institute Genome Sequencing Center for Infectious Disease"/>
            <person name="Wu L."/>
            <person name="Ma J."/>
        </authorList>
    </citation>
    <scope>NUCLEOTIDE SEQUENCE [LARGE SCALE GENOMIC DNA]</scope>
    <source>
        <strain evidence="19">CGMCC 4.7289</strain>
    </source>
</reference>
<evidence type="ECO:0000256" key="2">
    <source>
        <dbReference type="ARBA" id="ARBA00001947"/>
    </source>
</evidence>
<dbReference type="Proteomes" id="UP001595816">
    <property type="component" value="Unassembled WGS sequence"/>
</dbReference>
<protein>
    <recommendedName>
        <fullName evidence="6 13">Galactose-1-phosphate uridylyltransferase</fullName>
        <ecNumber evidence="5 13">2.7.7.12</ecNumber>
    </recommendedName>
</protein>
<organism evidence="18 19">
    <name type="scientific">Hamadaea flava</name>
    <dbReference type="NCBI Taxonomy" id="1742688"/>
    <lineage>
        <taxon>Bacteria</taxon>
        <taxon>Bacillati</taxon>
        <taxon>Actinomycetota</taxon>
        <taxon>Actinomycetes</taxon>
        <taxon>Micromonosporales</taxon>
        <taxon>Micromonosporaceae</taxon>
        <taxon>Hamadaea</taxon>
    </lineage>
</organism>
<comment type="pathway">
    <text evidence="3 14">Carbohydrate metabolism; galactose metabolism.</text>
</comment>
<dbReference type="GO" id="GO:0008108">
    <property type="term" value="F:UDP-glucose:hexose-1-phosphate uridylyltransferase activity"/>
    <property type="evidence" value="ECO:0007669"/>
    <property type="project" value="UniProtKB-EC"/>
</dbReference>
<dbReference type="InterPro" id="IPR019779">
    <property type="entry name" value="GalP_UDPtransf1_His-AS"/>
</dbReference>
<dbReference type="InterPro" id="IPR005849">
    <property type="entry name" value="GalP_Utransf_N"/>
</dbReference>
<comment type="cofactor">
    <cofactor evidence="2">
        <name>Zn(2+)</name>
        <dbReference type="ChEBI" id="CHEBI:29105"/>
    </cofactor>
</comment>
<evidence type="ECO:0000256" key="11">
    <source>
        <dbReference type="ARBA" id="ARBA00023144"/>
    </source>
</evidence>
<dbReference type="SUPFAM" id="SSF54197">
    <property type="entry name" value="HIT-like"/>
    <property type="match status" value="2"/>
</dbReference>
<keyword evidence="19" id="KW-1185">Reference proteome</keyword>
<dbReference type="EMBL" id="JBHSAY010000003">
    <property type="protein sequence ID" value="MFC4129835.1"/>
    <property type="molecule type" value="Genomic_DNA"/>
</dbReference>